<reference evidence="2 3" key="1">
    <citation type="submission" date="2020-08" db="EMBL/GenBank/DDBJ databases">
        <title>Genome public.</title>
        <authorList>
            <person name="Liu C."/>
            <person name="Sun Q."/>
        </authorList>
    </citation>
    <scope>NUCLEOTIDE SEQUENCE [LARGE SCALE GENOMIC DNA]</scope>
    <source>
        <strain evidence="2 3">BX1</strain>
    </source>
</reference>
<proteinExistence type="predicted"/>
<dbReference type="EMBL" id="JACRTB010000023">
    <property type="protein sequence ID" value="MBC8577186.1"/>
    <property type="molecule type" value="Genomic_DNA"/>
</dbReference>
<protein>
    <submittedName>
        <fullName evidence="2">Stage III sporulation protein AD</fullName>
    </submittedName>
</protein>
<organism evidence="2 3">
    <name type="scientific">Yanshouia hominis</name>
    <dbReference type="NCBI Taxonomy" id="2763673"/>
    <lineage>
        <taxon>Bacteria</taxon>
        <taxon>Bacillati</taxon>
        <taxon>Bacillota</taxon>
        <taxon>Clostridia</taxon>
        <taxon>Eubacteriales</taxon>
        <taxon>Oscillospiraceae</taxon>
        <taxon>Yanshouia</taxon>
    </lineage>
</organism>
<feature type="transmembrane region" description="Helical" evidence="1">
    <location>
        <begin position="29"/>
        <end position="53"/>
    </location>
</feature>
<keyword evidence="3" id="KW-1185">Reference proteome</keyword>
<keyword evidence="1" id="KW-0472">Membrane</keyword>
<keyword evidence="1" id="KW-1133">Transmembrane helix</keyword>
<feature type="transmembrane region" description="Helical" evidence="1">
    <location>
        <begin position="6"/>
        <end position="22"/>
    </location>
</feature>
<gene>
    <name evidence="2" type="ORF">H8717_12310</name>
</gene>
<evidence type="ECO:0000256" key="1">
    <source>
        <dbReference type="SAM" id="Phobius"/>
    </source>
</evidence>
<keyword evidence="1" id="KW-0812">Transmembrane</keyword>
<dbReference type="Proteomes" id="UP000658131">
    <property type="component" value="Unassembled WGS sequence"/>
</dbReference>
<accession>A0ABR7NLA0</accession>
<evidence type="ECO:0000313" key="2">
    <source>
        <dbReference type="EMBL" id="MBC8577186.1"/>
    </source>
</evidence>
<dbReference type="InterPro" id="IPR025664">
    <property type="entry name" value="Spore_III_AC/AD"/>
</dbReference>
<evidence type="ECO:0000313" key="3">
    <source>
        <dbReference type="Proteomes" id="UP000658131"/>
    </source>
</evidence>
<dbReference type="RefSeq" id="WP_262400651.1">
    <property type="nucleotide sequence ID" value="NZ_JACRTB010000023.1"/>
</dbReference>
<sequence>MNPDIFVAVGAAMVAMLLAVTLREIKKEYAVLLSLLCAVALMLWAVGTMAPIIEQIEALVDSTELDPQYGEILLKSLGIAVCTQLACDACKDAGETAIGTKVEFCGRVCLVALSLPLFSEILSLAQRIFSI</sequence>
<comment type="caution">
    <text evidence="2">The sequence shown here is derived from an EMBL/GenBank/DDBJ whole genome shotgun (WGS) entry which is preliminary data.</text>
</comment>
<name>A0ABR7NLA0_9FIRM</name>
<dbReference type="Pfam" id="PF06686">
    <property type="entry name" value="SpoIIIAC"/>
    <property type="match status" value="2"/>
</dbReference>